<keyword evidence="1" id="KW-0812">Transmembrane</keyword>
<dbReference type="InterPro" id="IPR025403">
    <property type="entry name" value="TgpA-like_C"/>
</dbReference>
<feature type="domain" description="Protein-glutamine gamma-glutamyltransferase-like C-terminal" evidence="2">
    <location>
        <begin position="131"/>
        <end position="199"/>
    </location>
</feature>
<keyword evidence="1" id="KW-0472">Membrane</keyword>
<evidence type="ECO:0000313" key="3">
    <source>
        <dbReference type="EMBL" id="PTM58870.1"/>
    </source>
</evidence>
<keyword evidence="1" id="KW-1133">Transmembrane helix</keyword>
<evidence type="ECO:0000259" key="2">
    <source>
        <dbReference type="Pfam" id="PF13559"/>
    </source>
</evidence>
<accession>A0A2T4ZAE9</accession>
<name>A0A2T4ZAE9_9BACL</name>
<feature type="transmembrane region" description="Helical" evidence="1">
    <location>
        <begin position="65"/>
        <end position="85"/>
    </location>
</feature>
<dbReference type="Proteomes" id="UP000241639">
    <property type="component" value="Unassembled WGS sequence"/>
</dbReference>
<dbReference type="AlphaFoldDB" id="A0A2T4ZAE9"/>
<dbReference type="RefSeq" id="WP_107725621.1">
    <property type="nucleotide sequence ID" value="NZ_PZZP01000001.1"/>
</dbReference>
<evidence type="ECO:0000256" key="1">
    <source>
        <dbReference type="SAM" id="Phobius"/>
    </source>
</evidence>
<keyword evidence="4" id="KW-1185">Reference proteome</keyword>
<dbReference type="EMBL" id="PZZP01000001">
    <property type="protein sequence ID" value="PTM58870.1"/>
    <property type="molecule type" value="Genomic_DNA"/>
</dbReference>
<evidence type="ECO:0000313" key="4">
    <source>
        <dbReference type="Proteomes" id="UP000241639"/>
    </source>
</evidence>
<organism evidence="3 4">
    <name type="scientific">Desmospora activa DSM 45169</name>
    <dbReference type="NCBI Taxonomy" id="1121389"/>
    <lineage>
        <taxon>Bacteria</taxon>
        <taxon>Bacillati</taxon>
        <taxon>Bacillota</taxon>
        <taxon>Bacilli</taxon>
        <taxon>Bacillales</taxon>
        <taxon>Thermoactinomycetaceae</taxon>
        <taxon>Desmospora</taxon>
    </lineage>
</organism>
<sequence length="212" mass="24892">MTREYEESRRQLSDILQQDEFQTWSWWQRLLDRIDQIPVIGEWSIGAWLNDLLSSLFRAGEGSGVGWLLPVVLAIILGLSMWFVLRQIYFSQPQQEKDTAAASGESMAVVWWERGEAYAAQREYREAIRCLFRHALEVLDERKILDRREHKTNREYREEIAVRSPALLPVFQSLIMRFELVWYGMIDPEEADYDDYRRLCQRLTGGGAVEAG</sequence>
<reference evidence="3 4" key="1">
    <citation type="submission" date="2018-04" db="EMBL/GenBank/DDBJ databases">
        <title>Genomic Encyclopedia of Archaeal and Bacterial Type Strains, Phase II (KMG-II): from individual species to whole genera.</title>
        <authorList>
            <person name="Goeker M."/>
        </authorList>
    </citation>
    <scope>NUCLEOTIDE SEQUENCE [LARGE SCALE GENOMIC DNA]</scope>
    <source>
        <strain evidence="3 4">DSM 45169</strain>
    </source>
</reference>
<proteinExistence type="predicted"/>
<comment type="caution">
    <text evidence="3">The sequence shown here is derived from an EMBL/GenBank/DDBJ whole genome shotgun (WGS) entry which is preliminary data.</text>
</comment>
<dbReference type="Pfam" id="PF13559">
    <property type="entry name" value="DUF4129"/>
    <property type="match status" value="1"/>
</dbReference>
<dbReference type="OrthoDB" id="5491447at2"/>
<gene>
    <name evidence="3" type="ORF">C8J48_1466</name>
</gene>
<protein>
    <submittedName>
        <fullName evidence="3">Uncharacterized protein DUF4129</fullName>
    </submittedName>
</protein>